<keyword evidence="4" id="KW-0067">ATP-binding</keyword>
<organism evidence="4 5">
    <name type="scientific">Mycoplasma zalophi</name>
    <dbReference type="NCBI Taxonomy" id="191287"/>
    <lineage>
        <taxon>Bacteria</taxon>
        <taxon>Bacillati</taxon>
        <taxon>Mycoplasmatota</taxon>
        <taxon>Mollicutes</taxon>
        <taxon>Mycoplasmataceae</taxon>
        <taxon>Mycoplasma</taxon>
    </lineage>
</organism>
<comment type="similarity">
    <text evidence="1">Belongs to the ABC transporter superfamily.</text>
</comment>
<dbReference type="Proteomes" id="UP000718793">
    <property type="component" value="Unassembled WGS sequence"/>
</dbReference>
<sequence length="246" mass="28608">MNLKFKKVDIKYKKNENAILSNINFEIKAGEMVAFIGQSGVGKSTVFKSIVRNLKPSKGQILLNNEDIYLLNKRKWKQTIQKIGFLTQQPNLIFTDNVYNNIIRSISQYKNKFYSLFSIITRQQKINIFEQLANLNILDKSFYRVSELSGGQQQRVEIAKLLIKKAELILADEPTSSLDFQTSLEVLEILKDLNKRYGLTIIVIIHDLNLVKKYFDRVIAFKNNTITLDKETKDIEQWQLLQTVQK</sequence>
<evidence type="ECO:0000259" key="3">
    <source>
        <dbReference type="PROSITE" id="PS50893"/>
    </source>
</evidence>
<proteinExistence type="inferred from homology"/>
<dbReference type="Pfam" id="PF00005">
    <property type="entry name" value="ABC_tran"/>
    <property type="match status" value="1"/>
</dbReference>
<dbReference type="InterPro" id="IPR017871">
    <property type="entry name" value="ABC_transporter-like_CS"/>
</dbReference>
<dbReference type="PANTHER" id="PTHR42734:SF6">
    <property type="entry name" value="MOLYBDATE IMPORT ATP-BINDING PROTEIN MOLC"/>
    <property type="match status" value="1"/>
</dbReference>
<dbReference type="GO" id="GO:0005524">
    <property type="term" value="F:ATP binding"/>
    <property type="evidence" value="ECO:0007669"/>
    <property type="project" value="UniProtKB-KW"/>
</dbReference>
<dbReference type="PROSITE" id="PS00211">
    <property type="entry name" value="ABC_TRANSPORTER_1"/>
    <property type="match status" value="1"/>
</dbReference>
<dbReference type="EMBL" id="JAHMHH010000001">
    <property type="protein sequence ID" value="MBU4692067.1"/>
    <property type="molecule type" value="Genomic_DNA"/>
</dbReference>
<evidence type="ECO:0000256" key="2">
    <source>
        <dbReference type="ARBA" id="ARBA00022448"/>
    </source>
</evidence>
<dbReference type="PROSITE" id="PS50893">
    <property type="entry name" value="ABC_TRANSPORTER_2"/>
    <property type="match status" value="1"/>
</dbReference>
<keyword evidence="2" id="KW-0813">Transport</keyword>
<dbReference type="InterPro" id="IPR003439">
    <property type="entry name" value="ABC_transporter-like_ATP-bd"/>
</dbReference>
<name>A0ABS6DQ62_9MOLU</name>
<keyword evidence="5" id="KW-1185">Reference proteome</keyword>
<evidence type="ECO:0000313" key="4">
    <source>
        <dbReference type="EMBL" id="MBU4692067.1"/>
    </source>
</evidence>
<keyword evidence="4" id="KW-0547">Nucleotide-binding</keyword>
<comment type="caution">
    <text evidence="4">The sequence shown here is derived from an EMBL/GenBank/DDBJ whole genome shotgun (WGS) entry which is preliminary data.</text>
</comment>
<dbReference type="SMART" id="SM00382">
    <property type="entry name" value="AAA"/>
    <property type="match status" value="1"/>
</dbReference>
<gene>
    <name evidence="4" type="ORF">KQ875_00445</name>
</gene>
<evidence type="ECO:0000256" key="1">
    <source>
        <dbReference type="ARBA" id="ARBA00005417"/>
    </source>
</evidence>
<dbReference type="InterPro" id="IPR050153">
    <property type="entry name" value="Metal_Ion_Import_ABC"/>
</dbReference>
<accession>A0ABS6DQ62</accession>
<protein>
    <submittedName>
        <fullName evidence="4">ATP-binding cassette domain-containing protein</fullName>
    </submittedName>
</protein>
<dbReference type="InterPro" id="IPR003593">
    <property type="entry name" value="AAA+_ATPase"/>
</dbReference>
<evidence type="ECO:0000313" key="5">
    <source>
        <dbReference type="Proteomes" id="UP000718793"/>
    </source>
</evidence>
<feature type="domain" description="ABC transporter" evidence="3">
    <location>
        <begin position="5"/>
        <end position="244"/>
    </location>
</feature>
<dbReference type="PANTHER" id="PTHR42734">
    <property type="entry name" value="METAL TRANSPORT SYSTEM ATP-BINDING PROTEIN TM_0124-RELATED"/>
    <property type="match status" value="1"/>
</dbReference>
<reference evidence="4" key="1">
    <citation type="submission" date="2021-06" db="EMBL/GenBank/DDBJ databases">
        <title>Novel Mycoplasma species detected in California sea lions (Zalophus californianus) from the USA.</title>
        <authorList>
            <person name="Volokhov D.V."/>
            <person name="Furtak V.A."/>
            <person name="Zagorodnyaya T.A."/>
        </authorList>
    </citation>
    <scope>NUCLEOTIDE SEQUENCE [LARGE SCALE GENOMIC DNA]</scope>
    <source>
        <strain evidence="4">CSL 5346</strain>
    </source>
</reference>